<evidence type="ECO:0000256" key="1">
    <source>
        <dbReference type="SAM" id="MobiDB-lite"/>
    </source>
</evidence>
<reference evidence="3" key="2">
    <citation type="submission" date="2015-01" db="EMBL/GenBank/DDBJ databases">
        <title>Evolutionary Origins and Diversification of the Mycorrhizal Mutualists.</title>
        <authorList>
            <consortium name="DOE Joint Genome Institute"/>
            <consortium name="Mycorrhizal Genomics Consortium"/>
            <person name="Kohler A."/>
            <person name="Kuo A."/>
            <person name="Nagy L.G."/>
            <person name="Floudas D."/>
            <person name="Copeland A."/>
            <person name="Barry K.W."/>
            <person name="Cichocki N."/>
            <person name="Veneault-Fourrey C."/>
            <person name="LaButti K."/>
            <person name="Lindquist E.A."/>
            <person name="Lipzen A."/>
            <person name="Lundell T."/>
            <person name="Morin E."/>
            <person name="Murat C."/>
            <person name="Riley R."/>
            <person name="Ohm R."/>
            <person name="Sun H."/>
            <person name="Tunlid A."/>
            <person name="Henrissat B."/>
            <person name="Grigoriev I.V."/>
            <person name="Hibbett D.S."/>
            <person name="Martin F."/>
        </authorList>
    </citation>
    <scope>NUCLEOTIDE SEQUENCE [LARGE SCALE GENOMIC DNA]</scope>
    <source>
        <strain evidence="3">MUT 4182</strain>
    </source>
</reference>
<feature type="compositionally biased region" description="Basic residues" evidence="1">
    <location>
        <begin position="35"/>
        <end position="50"/>
    </location>
</feature>
<dbReference type="STRING" id="1051891.A0A0C3MJI5"/>
<dbReference type="Proteomes" id="UP000054248">
    <property type="component" value="Unassembled WGS sequence"/>
</dbReference>
<gene>
    <name evidence="2" type="ORF">M407DRAFT_17443</name>
</gene>
<evidence type="ECO:0000313" key="2">
    <source>
        <dbReference type="EMBL" id="KIO33842.1"/>
    </source>
</evidence>
<dbReference type="EMBL" id="KN822946">
    <property type="protein sequence ID" value="KIO33842.1"/>
    <property type="molecule type" value="Genomic_DNA"/>
</dbReference>
<feature type="non-terminal residue" evidence="2">
    <location>
        <position position="1"/>
    </location>
</feature>
<protein>
    <submittedName>
        <fullName evidence="2">Uncharacterized protein</fullName>
    </submittedName>
</protein>
<feature type="compositionally biased region" description="Acidic residues" evidence="1">
    <location>
        <begin position="18"/>
        <end position="31"/>
    </location>
</feature>
<feature type="compositionally biased region" description="Basic and acidic residues" evidence="1">
    <location>
        <begin position="1"/>
        <end position="11"/>
    </location>
</feature>
<dbReference type="OrthoDB" id="272624at2759"/>
<dbReference type="HOGENOM" id="CLU_893010_0_0_1"/>
<proteinExistence type="predicted"/>
<feature type="region of interest" description="Disordered" evidence="1">
    <location>
        <begin position="169"/>
        <end position="238"/>
    </location>
</feature>
<feature type="region of interest" description="Disordered" evidence="1">
    <location>
        <begin position="1"/>
        <end position="86"/>
    </location>
</feature>
<reference evidence="2 3" key="1">
    <citation type="submission" date="2014-04" db="EMBL/GenBank/DDBJ databases">
        <authorList>
            <consortium name="DOE Joint Genome Institute"/>
            <person name="Kuo A."/>
            <person name="Girlanda M."/>
            <person name="Perotto S."/>
            <person name="Kohler A."/>
            <person name="Nagy L.G."/>
            <person name="Floudas D."/>
            <person name="Copeland A."/>
            <person name="Barry K.W."/>
            <person name="Cichocki N."/>
            <person name="Veneault-Fourrey C."/>
            <person name="LaButti K."/>
            <person name="Lindquist E.A."/>
            <person name="Lipzen A."/>
            <person name="Lundell T."/>
            <person name="Morin E."/>
            <person name="Murat C."/>
            <person name="Sun H."/>
            <person name="Tunlid A."/>
            <person name="Henrissat B."/>
            <person name="Grigoriev I.V."/>
            <person name="Hibbett D.S."/>
            <person name="Martin F."/>
            <person name="Nordberg H.P."/>
            <person name="Cantor M.N."/>
            <person name="Hua S.X."/>
        </authorList>
    </citation>
    <scope>NUCLEOTIDE SEQUENCE [LARGE SCALE GENOMIC DNA]</scope>
    <source>
        <strain evidence="2 3">MUT 4182</strain>
    </source>
</reference>
<keyword evidence="3" id="KW-1185">Reference proteome</keyword>
<name>A0A0C3MJI5_9AGAM</name>
<accession>A0A0C3MJI5</accession>
<dbReference type="AlphaFoldDB" id="A0A0C3MJI5"/>
<sequence>RTGESAEKDDANQSQAPEPEDDDHEAPPDEPQEAKKKRQRKASTRNRKPKSSTPTKEAGEEAEDDEISERTHAPPRRFQRRQKKLTAFDLVPEHEIPVDEEGQPMIVDPDAITMAELCVDLGVGRPSSRTEDSVGKSLEWKARQRILRQQARERQKAKYSIIAGRVDDVDGTGETGVIADGNVEEGRDGLEEGEDGEQELGAAARRLQEVETNTEATNLPPEPEPQNDGENNHQDLSALRTNRHAVQVRLDENGDIVMDELSLTVDRYEAARAEAPEESYELVEEAERDRFVNSLTWSKKLTGSRWTKEETD</sequence>
<feature type="compositionally biased region" description="Basic residues" evidence="1">
    <location>
        <begin position="73"/>
        <end position="84"/>
    </location>
</feature>
<organism evidence="2 3">
    <name type="scientific">Tulasnella calospora MUT 4182</name>
    <dbReference type="NCBI Taxonomy" id="1051891"/>
    <lineage>
        <taxon>Eukaryota</taxon>
        <taxon>Fungi</taxon>
        <taxon>Dikarya</taxon>
        <taxon>Basidiomycota</taxon>
        <taxon>Agaricomycotina</taxon>
        <taxon>Agaricomycetes</taxon>
        <taxon>Cantharellales</taxon>
        <taxon>Tulasnellaceae</taxon>
        <taxon>Tulasnella</taxon>
    </lineage>
</organism>
<evidence type="ECO:0000313" key="3">
    <source>
        <dbReference type="Proteomes" id="UP000054248"/>
    </source>
</evidence>
<feature type="non-terminal residue" evidence="2">
    <location>
        <position position="312"/>
    </location>
</feature>